<evidence type="ECO:0008006" key="4">
    <source>
        <dbReference type="Google" id="ProtNLM"/>
    </source>
</evidence>
<dbReference type="EMBL" id="LRVM01000002">
    <property type="protein sequence ID" value="KXL53520.1"/>
    <property type="molecule type" value="Genomic_DNA"/>
</dbReference>
<feature type="chain" id="PRO_5038609817" description="Lipoprotein" evidence="1">
    <location>
        <begin position="20"/>
        <end position="281"/>
    </location>
</feature>
<feature type="signal peptide" evidence="1">
    <location>
        <begin position="1"/>
        <end position="19"/>
    </location>
</feature>
<dbReference type="Proteomes" id="UP000070539">
    <property type="component" value="Unassembled WGS sequence"/>
</dbReference>
<comment type="caution">
    <text evidence="2">The sequence shown here is derived from an EMBL/GenBank/DDBJ whole genome shotgun (WGS) entry which is preliminary data.</text>
</comment>
<evidence type="ECO:0000313" key="2">
    <source>
        <dbReference type="EMBL" id="KXL53520.1"/>
    </source>
</evidence>
<organism evidence="2 3">
    <name type="scientific">Anaerotignum neopropionicum</name>
    <dbReference type="NCBI Taxonomy" id="36847"/>
    <lineage>
        <taxon>Bacteria</taxon>
        <taxon>Bacillati</taxon>
        <taxon>Bacillota</taxon>
        <taxon>Clostridia</taxon>
        <taxon>Lachnospirales</taxon>
        <taxon>Anaerotignaceae</taxon>
        <taxon>Anaerotignum</taxon>
    </lineage>
</organism>
<dbReference type="InterPro" id="IPR029046">
    <property type="entry name" value="LolA/LolB/LppX"/>
</dbReference>
<protein>
    <recommendedName>
        <fullName evidence="4">Lipoprotein</fullName>
    </recommendedName>
</protein>
<dbReference type="OrthoDB" id="1852432at2"/>
<accession>A0A136WGF7</accession>
<keyword evidence="1" id="KW-0732">Signal</keyword>
<keyword evidence="3" id="KW-1185">Reference proteome</keyword>
<dbReference type="RefSeq" id="WP_066084750.1">
    <property type="nucleotide sequence ID" value="NZ_LRVM01000002.1"/>
</dbReference>
<proteinExistence type="predicted"/>
<evidence type="ECO:0000313" key="3">
    <source>
        <dbReference type="Proteomes" id="UP000070539"/>
    </source>
</evidence>
<dbReference type="AlphaFoldDB" id="A0A136WGF7"/>
<sequence length="281" mass="30976">MKQKLRYFCMAMIAVMAFAGCSNKDSDTAALLEKAQQKMTEITSLQATMTMNVKMTMGSEEISTVTSADIAAFVEPLKMKLDVSSYMEKDTDQKTIMEMYVQKNKNEINVFSNAGTGWVQTTAEDSSLGQFQIYDNISGYLSAIDSPVSKGTEKIGDVSTVRVKGILKGETMEQIIEESGLLSSAQSVGISEAQLKEMYSEIDGLPLTLWIGEDGLVYQYETDIKKLIQVVMDKTIALIGADQFDEDMKISVQSANISVRCNEFDNVEDFEIPAEALAAKQ</sequence>
<dbReference type="Pfam" id="PF20316">
    <property type="entry name" value="DUF6612"/>
    <property type="match status" value="1"/>
</dbReference>
<gene>
    <name evidence="2" type="ORF">CLNEO_07460</name>
</gene>
<name>A0A136WGF7_9FIRM</name>
<evidence type="ECO:0000256" key="1">
    <source>
        <dbReference type="SAM" id="SignalP"/>
    </source>
</evidence>
<dbReference type="InterPro" id="IPR046720">
    <property type="entry name" value="DUF6612"/>
</dbReference>
<dbReference type="Gene3D" id="2.50.20.20">
    <property type="match status" value="1"/>
</dbReference>
<dbReference type="PROSITE" id="PS51257">
    <property type="entry name" value="PROKAR_LIPOPROTEIN"/>
    <property type="match status" value="1"/>
</dbReference>
<reference evidence="2 3" key="1">
    <citation type="submission" date="2016-01" db="EMBL/GenBank/DDBJ databases">
        <title>Genome sequence of Clostridium neopropionicum X4, DSM-3847.</title>
        <authorList>
            <person name="Poehlein A."/>
            <person name="Beck M.H."/>
            <person name="Bengelsdorf F.R."/>
            <person name="Daniel R."/>
            <person name="Duerre P."/>
        </authorList>
    </citation>
    <scope>NUCLEOTIDE SEQUENCE [LARGE SCALE GENOMIC DNA]</scope>
    <source>
        <strain evidence="2 3">DSM-3847</strain>
    </source>
</reference>
<dbReference type="SUPFAM" id="SSF89392">
    <property type="entry name" value="Prokaryotic lipoproteins and lipoprotein localization factors"/>
    <property type="match status" value="1"/>
</dbReference>